<feature type="domain" description="HTH myb-type" evidence="2">
    <location>
        <begin position="60"/>
        <end position="106"/>
    </location>
</feature>
<dbReference type="InterPro" id="IPR017930">
    <property type="entry name" value="Myb_dom"/>
</dbReference>
<dbReference type="Pfam" id="PF00249">
    <property type="entry name" value="Myb_DNA-binding"/>
    <property type="match status" value="1"/>
</dbReference>
<sequence length="163" mass="19240">MEQLKRDKRVSSIKKYGFYANRDHTIQTGPKRIQYNINRKQKKKNKQKDQQGKGQSLSQFTQEEDDRILGLVQKLGPKFVKIAPFFPNKSYSMVKNRYYKHLRENHKDICQIPCDIKIEQETMSQKPNEKLDELNQLINSINLSPEIISLTQTFIQHLSKCLT</sequence>
<keyword evidence="4" id="KW-1185">Reference proteome</keyword>
<evidence type="ECO:0000313" key="3">
    <source>
        <dbReference type="EMBL" id="CAD8124721.1"/>
    </source>
</evidence>
<evidence type="ECO:0000259" key="2">
    <source>
        <dbReference type="PROSITE" id="PS51294"/>
    </source>
</evidence>
<proteinExistence type="predicted"/>
<name>A0A8S1R918_9CILI</name>
<dbReference type="CDD" id="cd00167">
    <property type="entry name" value="SANT"/>
    <property type="match status" value="1"/>
</dbReference>
<organism evidence="3 4">
    <name type="scientific">Paramecium sonneborni</name>
    <dbReference type="NCBI Taxonomy" id="65129"/>
    <lineage>
        <taxon>Eukaryota</taxon>
        <taxon>Sar</taxon>
        <taxon>Alveolata</taxon>
        <taxon>Ciliophora</taxon>
        <taxon>Intramacronucleata</taxon>
        <taxon>Oligohymenophorea</taxon>
        <taxon>Peniculida</taxon>
        <taxon>Parameciidae</taxon>
        <taxon>Paramecium</taxon>
    </lineage>
</organism>
<reference evidence="3" key="1">
    <citation type="submission" date="2021-01" db="EMBL/GenBank/DDBJ databases">
        <authorList>
            <consortium name="Genoscope - CEA"/>
            <person name="William W."/>
        </authorList>
    </citation>
    <scope>NUCLEOTIDE SEQUENCE</scope>
</reference>
<dbReference type="EMBL" id="CAJJDN010000153">
    <property type="protein sequence ID" value="CAD8124721.1"/>
    <property type="molecule type" value="Genomic_DNA"/>
</dbReference>
<dbReference type="Proteomes" id="UP000692954">
    <property type="component" value="Unassembled WGS sequence"/>
</dbReference>
<evidence type="ECO:0000313" key="4">
    <source>
        <dbReference type="Proteomes" id="UP000692954"/>
    </source>
</evidence>
<dbReference type="InterPro" id="IPR001005">
    <property type="entry name" value="SANT/Myb"/>
</dbReference>
<dbReference type="PROSITE" id="PS51294">
    <property type="entry name" value="HTH_MYB"/>
    <property type="match status" value="1"/>
</dbReference>
<dbReference type="SMART" id="SM00717">
    <property type="entry name" value="SANT"/>
    <property type="match status" value="1"/>
</dbReference>
<comment type="caution">
    <text evidence="3">The sequence shown here is derived from an EMBL/GenBank/DDBJ whole genome shotgun (WGS) entry which is preliminary data.</text>
</comment>
<dbReference type="OrthoDB" id="294697at2759"/>
<dbReference type="AlphaFoldDB" id="A0A8S1R918"/>
<accession>A0A8S1R918</accession>
<evidence type="ECO:0000256" key="1">
    <source>
        <dbReference type="SAM" id="MobiDB-lite"/>
    </source>
</evidence>
<gene>
    <name evidence="3" type="ORF">PSON_ATCC_30995.1.T1530057</name>
</gene>
<feature type="region of interest" description="Disordered" evidence="1">
    <location>
        <begin position="39"/>
        <end position="61"/>
    </location>
</feature>
<protein>
    <recommendedName>
        <fullName evidence="2">HTH myb-type domain-containing protein</fullName>
    </recommendedName>
</protein>